<evidence type="ECO:0000313" key="2">
    <source>
        <dbReference type="Proteomes" id="UP000619170"/>
    </source>
</evidence>
<dbReference type="EMBL" id="JADAZL010000024">
    <property type="protein sequence ID" value="MBE2166779.1"/>
    <property type="molecule type" value="Genomic_DNA"/>
</dbReference>
<proteinExistence type="predicted"/>
<protein>
    <submittedName>
        <fullName evidence="1">Uncharacterized protein</fullName>
    </submittedName>
</protein>
<gene>
    <name evidence="1" type="ORF">IIQ43_19880</name>
</gene>
<reference evidence="1 2" key="1">
    <citation type="submission" date="2020-10" db="EMBL/GenBank/DDBJ databases">
        <authorList>
            <person name="Mohd Rani F."/>
        </authorList>
    </citation>
    <scope>NUCLEOTIDE SEQUENCE [LARGE SCALE GENOMIC DNA]</scope>
    <source>
        <strain evidence="1 2">AC1583</strain>
    </source>
</reference>
<dbReference type="Proteomes" id="UP000619170">
    <property type="component" value="Unassembled WGS sequence"/>
</dbReference>
<evidence type="ECO:0000313" key="1">
    <source>
        <dbReference type="EMBL" id="MBE2166779.1"/>
    </source>
</evidence>
<reference evidence="2" key="2">
    <citation type="submission" date="2023-07" db="EMBL/GenBank/DDBJ databases">
        <title>Acinetobacter oleivorans assembled AC1583.</title>
        <authorList>
            <person name="Yeo C.C."/>
        </authorList>
    </citation>
    <scope>NUCLEOTIDE SEQUENCE [LARGE SCALE GENOMIC DNA]</scope>
    <source>
        <strain evidence="2">AC1583</strain>
    </source>
</reference>
<comment type="caution">
    <text evidence="1">The sequence shown here is derived from an EMBL/GenBank/DDBJ whole genome shotgun (WGS) entry which is preliminary data.</text>
</comment>
<accession>A0ABR9NPX6</accession>
<sequence length="198" mass="22491">YADGNPIDTIDIDGLNPRSTRIAAIRPMSDPLITSTVLRLQQEIRLHNPNFSYNVIVPTGQPTFTIRDVFFLQRELGRYSNSNSLPLLNGASRSSQFSNNWQNASLSETVRRIAGENPRIYNTTNRQKTIFENRENGMQVMYDLSGNYFRINNPNINSSRSFVGLNGENVNNKILPNGTQMGRSKSEYQQVTHFYALP</sequence>
<name>A0ABR9NPX6_9GAMM</name>
<keyword evidence="2" id="KW-1185">Reference proteome</keyword>
<feature type="non-terminal residue" evidence="1">
    <location>
        <position position="1"/>
    </location>
</feature>
<organism evidence="1 2">
    <name type="scientific">Acinetobacter oleivorans</name>
    <dbReference type="NCBI Taxonomy" id="1148157"/>
    <lineage>
        <taxon>Bacteria</taxon>
        <taxon>Pseudomonadati</taxon>
        <taxon>Pseudomonadota</taxon>
        <taxon>Gammaproteobacteria</taxon>
        <taxon>Moraxellales</taxon>
        <taxon>Moraxellaceae</taxon>
        <taxon>Acinetobacter</taxon>
    </lineage>
</organism>